<reference evidence="2" key="2">
    <citation type="submission" date="2021-04" db="EMBL/GenBank/DDBJ databases">
        <authorList>
            <person name="Gilroy R."/>
        </authorList>
    </citation>
    <scope>NUCLEOTIDE SEQUENCE</scope>
    <source>
        <strain evidence="2">ChiHecec2B26-12326</strain>
    </source>
</reference>
<name>A0A9D1XSV6_9BACT</name>
<proteinExistence type="predicted"/>
<protein>
    <submittedName>
        <fullName evidence="2">DUF4468 domain-containing protein</fullName>
    </submittedName>
</protein>
<dbReference type="Proteomes" id="UP000823847">
    <property type="component" value="Unassembled WGS sequence"/>
</dbReference>
<sequence>MKQLLYAFLLIPLLLHAQENPDRKYLEGAVPEVDGKIVFSRTLETPGLDKAHVFQRLLQWGNERFDTERSKVAYHDAGKGEIAIVGEDYLVFSNTALSLDRSLMKYRVLIACDNHSSTLRLTGIRYEYEVSYQREPEKYKAEEWITDKYALNKSKTKLTRISGKFRKATIDFAEEIFDSAAKALGATSGQAAASIPMTPLTPATKQETPAQAPEAGFVALQSDKIPETIARMLSGNAVQAHIPDGGTSDSDIAWKGIGNLLGKEICSISIAQESPVYQTLGDNDRYRLYFYPTGKSADETWLIIECRKQGETPENGRATLIGEITRVWMK</sequence>
<dbReference type="Pfam" id="PF14730">
    <property type="entry name" value="DUF4468"/>
    <property type="match status" value="1"/>
</dbReference>
<evidence type="ECO:0000259" key="1">
    <source>
        <dbReference type="Pfam" id="PF14730"/>
    </source>
</evidence>
<dbReference type="CDD" id="cd12190">
    <property type="entry name" value="Bacova_04320_like"/>
    <property type="match status" value="1"/>
</dbReference>
<dbReference type="AlphaFoldDB" id="A0A9D1XSV6"/>
<dbReference type="Gene3D" id="3.30.530.80">
    <property type="match status" value="1"/>
</dbReference>
<evidence type="ECO:0000313" key="2">
    <source>
        <dbReference type="EMBL" id="HIX87137.1"/>
    </source>
</evidence>
<dbReference type="EMBL" id="DXEN01000080">
    <property type="protein sequence ID" value="HIX87137.1"/>
    <property type="molecule type" value="Genomic_DNA"/>
</dbReference>
<dbReference type="InterPro" id="IPR027823">
    <property type="entry name" value="DUF4468"/>
</dbReference>
<feature type="domain" description="DUF4468" evidence="1">
    <location>
        <begin position="39"/>
        <end position="126"/>
    </location>
</feature>
<comment type="caution">
    <text evidence="2">The sequence shown here is derived from an EMBL/GenBank/DDBJ whole genome shotgun (WGS) entry which is preliminary data.</text>
</comment>
<accession>A0A9D1XSV6</accession>
<gene>
    <name evidence="2" type="ORF">H9848_11115</name>
</gene>
<reference evidence="2" key="1">
    <citation type="journal article" date="2021" name="PeerJ">
        <title>Extensive microbial diversity within the chicken gut microbiome revealed by metagenomics and culture.</title>
        <authorList>
            <person name="Gilroy R."/>
            <person name="Ravi A."/>
            <person name="Getino M."/>
            <person name="Pursley I."/>
            <person name="Horton D.L."/>
            <person name="Alikhan N.F."/>
            <person name="Baker D."/>
            <person name="Gharbi K."/>
            <person name="Hall N."/>
            <person name="Watson M."/>
            <person name="Adriaenssens E.M."/>
            <person name="Foster-Nyarko E."/>
            <person name="Jarju S."/>
            <person name="Secka A."/>
            <person name="Antonio M."/>
            <person name="Oren A."/>
            <person name="Chaudhuri R.R."/>
            <person name="La Ragione R."/>
            <person name="Hildebrand F."/>
            <person name="Pallen M.J."/>
        </authorList>
    </citation>
    <scope>NUCLEOTIDE SEQUENCE</scope>
    <source>
        <strain evidence="2">ChiHecec2B26-12326</strain>
    </source>
</reference>
<organism evidence="2 3">
    <name type="scientific">Candidatus Parabacteroides intestinigallinarum</name>
    <dbReference type="NCBI Taxonomy" id="2838722"/>
    <lineage>
        <taxon>Bacteria</taxon>
        <taxon>Pseudomonadati</taxon>
        <taxon>Bacteroidota</taxon>
        <taxon>Bacteroidia</taxon>
        <taxon>Bacteroidales</taxon>
        <taxon>Tannerellaceae</taxon>
        <taxon>Parabacteroides</taxon>
    </lineage>
</organism>
<evidence type="ECO:0000313" key="3">
    <source>
        <dbReference type="Proteomes" id="UP000823847"/>
    </source>
</evidence>